<sequence>MTGYFYPDKEEHFISFTEFVPLVMRMRELYEMTLEKRATCKKVALFMAFCQVNREYRGEESLVAAMGANEFYKDLQRKIDQSRKYFNSLITGPLKQRFSALDSFGPVQVALEPIRLFKMATVPDSPELSEQDIRTREEAQRSFVFALQLLSWDVVESEADVAENLSQIEEIALRKMFTGQFVKLWIVIETNPANSSRALGQPLFFESKAEAHRAALDLRQSIKESAEQLERELVEAGSGIPEDKRKAHEMRLQGLTVHEEKELWELRTVEIDDEIWEIRHVSRDKSLERAVEKKERYCVQGSSKKAVADRGGWMYIVVSVVGRTGTRRAATKSDAEFFSEYTHKRIWTGPLEKIPDPGGVNKNSHRDYWDTKTIGRFTRQIEYDNRIIASRVEQIVTTAREYLSTQTSTGGDRHSTYQAAQLFDYLCPLWWPRLSWDSKERHAMMLYWKTQ</sequence>
<proteinExistence type="predicted"/>
<organism evidence="1 2">
    <name type="scientific">Candidatus Uhrbacteria bacterium CG_4_9_14_3_um_filter_41_35</name>
    <dbReference type="NCBI Taxonomy" id="1975034"/>
    <lineage>
        <taxon>Bacteria</taxon>
        <taxon>Candidatus Uhriibacteriota</taxon>
    </lineage>
</organism>
<evidence type="ECO:0000313" key="1">
    <source>
        <dbReference type="EMBL" id="PJA46865.1"/>
    </source>
</evidence>
<dbReference type="AlphaFoldDB" id="A0A2M7XG88"/>
<evidence type="ECO:0000313" key="2">
    <source>
        <dbReference type="Proteomes" id="UP000231263"/>
    </source>
</evidence>
<reference evidence="2" key="1">
    <citation type="submission" date="2017-09" db="EMBL/GenBank/DDBJ databases">
        <title>Depth-based differentiation of microbial function through sediment-hosted aquifers and enrichment of novel symbionts in the deep terrestrial subsurface.</title>
        <authorList>
            <person name="Probst A.J."/>
            <person name="Ladd B."/>
            <person name="Jarett J.K."/>
            <person name="Geller-Mcgrath D.E."/>
            <person name="Sieber C.M.K."/>
            <person name="Emerson J.B."/>
            <person name="Anantharaman K."/>
            <person name="Thomas B.C."/>
            <person name="Malmstrom R."/>
            <person name="Stieglmeier M."/>
            <person name="Klingl A."/>
            <person name="Woyke T."/>
            <person name="Ryan C.M."/>
            <person name="Banfield J.F."/>
        </authorList>
    </citation>
    <scope>NUCLEOTIDE SEQUENCE [LARGE SCALE GENOMIC DNA]</scope>
</reference>
<dbReference type="Proteomes" id="UP000231263">
    <property type="component" value="Unassembled WGS sequence"/>
</dbReference>
<dbReference type="EMBL" id="PFWT01000007">
    <property type="protein sequence ID" value="PJA46865.1"/>
    <property type="molecule type" value="Genomic_DNA"/>
</dbReference>
<accession>A0A2M7XG88</accession>
<gene>
    <name evidence="1" type="ORF">CO173_01425</name>
</gene>
<name>A0A2M7XG88_9BACT</name>
<comment type="caution">
    <text evidence="1">The sequence shown here is derived from an EMBL/GenBank/DDBJ whole genome shotgun (WGS) entry which is preliminary data.</text>
</comment>
<protein>
    <submittedName>
        <fullName evidence="1">Uncharacterized protein</fullName>
    </submittedName>
</protein>